<sequence length="337" mass="38173">MSKEAETVFKRRKRSTTQITDNNEFNYTVYHTLEEIYKWITDTANENYMIASREQLSTSHEGRPVTAIKLGAPGNQGNKPIAYIQGGIHAREWVSPATMMGLVKQLIDGYNTNDKVKAMLDTFDWYIVPVLNPDGYSYTWTNDRMWRKNRRKPDGNVCTGIDLNRNYAYEWGGDGASPVSCSETYRGPSPLSEPEHEGVTSFLLEKQQTNGVHLFLDVHSYGQYWLYPWGYTGSKTVPLPDRRDLRSLAMAAEDAITAKHGMDYFVGESGPDFYPAAGASEDWGYGALGAKYTYVIELRDEGKYGFLLPETEIKYTVEEMFEALLVVGERLISEFGS</sequence>
<evidence type="ECO:0000256" key="5">
    <source>
        <dbReference type="ARBA" id="ARBA00022833"/>
    </source>
</evidence>
<dbReference type="Proteomes" id="UP000007110">
    <property type="component" value="Unassembled WGS sequence"/>
</dbReference>
<evidence type="ECO:0000313" key="9">
    <source>
        <dbReference type="EnsemblMetazoa" id="XP_030854212"/>
    </source>
</evidence>
<keyword evidence="6" id="KW-0482">Metalloprotease</keyword>
<evidence type="ECO:0000256" key="4">
    <source>
        <dbReference type="ARBA" id="ARBA00022801"/>
    </source>
</evidence>
<evidence type="ECO:0000259" key="8">
    <source>
        <dbReference type="PROSITE" id="PS52035"/>
    </source>
</evidence>
<dbReference type="GO" id="GO:0008270">
    <property type="term" value="F:zinc ion binding"/>
    <property type="evidence" value="ECO:0007669"/>
    <property type="project" value="InterPro"/>
</dbReference>
<dbReference type="CDD" id="cd03860">
    <property type="entry name" value="M14_CP_A-B_like"/>
    <property type="match status" value="1"/>
</dbReference>
<dbReference type="GO" id="GO:0005615">
    <property type="term" value="C:extracellular space"/>
    <property type="evidence" value="ECO:0000318"/>
    <property type="project" value="GO_Central"/>
</dbReference>
<dbReference type="SUPFAM" id="SSF53187">
    <property type="entry name" value="Zn-dependent exopeptidases"/>
    <property type="match status" value="1"/>
</dbReference>
<dbReference type="InterPro" id="IPR000834">
    <property type="entry name" value="Peptidase_M14"/>
</dbReference>
<feature type="active site" description="Proton donor/acceptor" evidence="7">
    <location>
        <position position="297"/>
    </location>
</feature>
<evidence type="ECO:0000256" key="1">
    <source>
        <dbReference type="ARBA" id="ARBA00001947"/>
    </source>
</evidence>
<dbReference type="AlphaFoldDB" id="A0A7M7PQX5"/>
<dbReference type="GeneID" id="105440282"/>
<dbReference type="SMART" id="SM00631">
    <property type="entry name" value="Zn_pept"/>
    <property type="match status" value="1"/>
</dbReference>
<protein>
    <recommendedName>
        <fullName evidence="8">Peptidase M14 domain-containing protein</fullName>
    </recommendedName>
</protein>
<reference evidence="10" key="1">
    <citation type="submission" date="2015-02" db="EMBL/GenBank/DDBJ databases">
        <title>Genome sequencing for Strongylocentrotus purpuratus.</title>
        <authorList>
            <person name="Murali S."/>
            <person name="Liu Y."/>
            <person name="Vee V."/>
            <person name="English A."/>
            <person name="Wang M."/>
            <person name="Skinner E."/>
            <person name="Han Y."/>
            <person name="Muzny D.M."/>
            <person name="Worley K.C."/>
            <person name="Gibbs R.A."/>
        </authorList>
    </citation>
    <scope>NUCLEOTIDE SEQUENCE</scope>
</reference>
<evidence type="ECO:0000256" key="6">
    <source>
        <dbReference type="ARBA" id="ARBA00023049"/>
    </source>
</evidence>
<comment type="cofactor">
    <cofactor evidence="1">
        <name>Zn(2+)</name>
        <dbReference type="ChEBI" id="CHEBI:29105"/>
    </cofactor>
</comment>
<dbReference type="OMA" id="HMDVHAY"/>
<evidence type="ECO:0000256" key="2">
    <source>
        <dbReference type="ARBA" id="ARBA00005988"/>
    </source>
</evidence>
<evidence type="ECO:0000256" key="7">
    <source>
        <dbReference type="PROSITE-ProRule" id="PRU01379"/>
    </source>
</evidence>
<keyword evidence="3" id="KW-0645">Protease</keyword>
<name>A0A7M7PQX5_STRPU</name>
<dbReference type="KEGG" id="spu:105440282"/>
<dbReference type="RefSeq" id="XP_030854212.1">
    <property type="nucleotide sequence ID" value="XM_030998352.1"/>
</dbReference>
<dbReference type="PRINTS" id="PR00765">
    <property type="entry name" value="CRBOXYPTASEA"/>
</dbReference>
<dbReference type="Gene3D" id="3.40.630.10">
    <property type="entry name" value="Zn peptidases"/>
    <property type="match status" value="1"/>
</dbReference>
<dbReference type="PROSITE" id="PS52035">
    <property type="entry name" value="PEPTIDASE_M14"/>
    <property type="match status" value="1"/>
</dbReference>
<proteinExistence type="inferred from homology"/>
<evidence type="ECO:0000313" key="10">
    <source>
        <dbReference type="Proteomes" id="UP000007110"/>
    </source>
</evidence>
<reference evidence="9" key="2">
    <citation type="submission" date="2021-01" db="UniProtKB">
        <authorList>
            <consortium name="EnsemblMetazoa"/>
        </authorList>
    </citation>
    <scope>IDENTIFICATION</scope>
</reference>
<keyword evidence="5" id="KW-0862">Zinc</keyword>
<accession>A0A7M7PQX5</accession>
<keyword evidence="10" id="KW-1185">Reference proteome</keyword>
<evidence type="ECO:0000256" key="3">
    <source>
        <dbReference type="ARBA" id="ARBA00022670"/>
    </source>
</evidence>
<feature type="domain" description="Peptidase M14" evidence="8">
    <location>
        <begin position="29"/>
        <end position="331"/>
    </location>
</feature>
<dbReference type="OrthoDB" id="3626597at2759"/>
<dbReference type="FunFam" id="3.40.630.10:FF:000056">
    <property type="entry name" value="Zinc carboxypeptidase"/>
    <property type="match status" value="1"/>
</dbReference>
<dbReference type="GO" id="GO:0004181">
    <property type="term" value="F:metallocarboxypeptidase activity"/>
    <property type="evidence" value="ECO:0000318"/>
    <property type="project" value="GO_Central"/>
</dbReference>
<dbReference type="GO" id="GO:0006508">
    <property type="term" value="P:proteolysis"/>
    <property type="evidence" value="ECO:0000318"/>
    <property type="project" value="GO_Central"/>
</dbReference>
<dbReference type="EnsemblMetazoa" id="XM_030998352">
    <property type="protein sequence ID" value="XP_030854212"/>
    <property type="gene ID" value="LOC105440282"/>
</dbReference>
<dbReference type="InParanoid" id="A0A7M7PQX5"/>
<dbReference type="PANTHER" id="PTHR11705:SF143">
    <property type="entry name" value="SLL0236 PROTEIN"/>
    <property type="match status" value="1"/>
</dbReference>
<organism evidence="9 10">
    <name type="scientific">Strongylocentrotus purpuratus</name>
    <name type="common">Purple sea urchin</name>
    <dbReference type="NCBI Taxonomy" id="7668"/>
    <lineage>
        <taxon>Eukaryota</taxon>
        <taxon>Metazoa</taxon>
        <taxon>Echinodermata</taxon>
        <taxon>Eleutherozoa</taxon>
        <taxon>Echinozoa</taxon>
        <taxon>Echinoidea</taxon>
        <taxon>Euechinoidea</taxon>
        <taxon>Echinacea</taxon>
        <taxon>Camarodonta</taxon>
        <taxon>Echinidea</taxon>
        <taxon>Strongylocentrotidae</taxon>
        <taxon>Strongylocentrotus</taxon>
    </lineage>
</organism>
<keyword evidence="4" id="KW-0378">Hydrolase</keyword>
<comment type="similarity">
    <text evidence="2 7">Belongs to the peptidase M14 family.</text>
</comment>
<dbReference type="Pfam" id="PF00246">
    <property type="entry name" value="Peptidase_M14"/>
    <property type="match status" value="1"/>
</dbReference>
<dbReference type="PANTHER" id="PTHR11705">
    <property type="entry name" value="PROTEASE FAMILY M14 CARBOXYPEPTIDASE A,B"/>
    <property type="match status" value="1"/>
</dbReference>